<keyword evidence="1" id="KW-0472">Membrane</keyword>
<feature type="transmembrane region" description="Helical" evidence="1">
    <location>
        <begin position="7"/>
        <end position="27"/>
    </location>
</feature>
<keyword evidence="1" id="KW-0812">Transmembrane</keyword>
<evidence type="ECO:0000313" key="2">
    <source>
        <dbReference type="EMBL" id="OTF78495.1"/>
    </source>
</evidence>
<dbReference type="AlphaFoldDB" id="A0A1Y3BH52"/>
<comment type="caution">
    <text evidence="2">The sequence shown here is derived from an EMBL/GenBank/DDBJ whole genome shotgun (WGS) entry which is preliminary data.</text>
</comment>
<reference evidence="2 3" key="1">
    <citation type="submission" date="2017-03" db="EMBL/GenBank/DDBJ databases">
        <title>Genome Survey of Euroglyphus maynei.</title>
        <authorList>
            <person name="Arlian L.G."/>
            <person name="Morgan M.S."/>
            <person name="Rider S.D."/>
        </authorList>
    </citation>
    <scope>NUCLEOTIDE SEQUENCE [LARGE SCALE GENOMIC DNA]</scope>
    <source>
        <strain evidence="2">Arlian Lab</strain>
        <tissue evidence="2">Whole body</tissue>
    </source>
</reference>
<name>A0A1Y3BH52_EURMA</name>
<keyword evidence="1" id="KW-1133">Transmembrane helix</keyword>
<protein>
    <submittedName>
        <fullName evidence="2">Uncharacterized protein</fullName>
    </submittedName>
</protein>
<gene>
    <name evidence="2" type="ORF">BLA29_012299</name>
</gene>
<organism evidence="2 3">
    <name type="scientific">Euroglyphus maynei</name>
    <name type="common">Mayne's house dust mite</name>
    <dbReference type="NCBI Taxonomy" id="6958"/>
    <lineage>
        <taxon>Eukaryota</taxon>
        <taxon>Metazoa</taxon>
        <taxon>Ecdysozoa</taxon>
        <taxon>Arthropoda</taxon>
        <taxon>Chelicerata</taxon>
        <taxon>Arachnida</taxon>
        <taxon>Acari</taxon>
        <taxon>Acariformes</taxon>
        <taxon>Sarcoptiformes</taxon>
        <taxon>Astigmata</taxon>
        <taxon>Psoroptidia</taxon>
        <taxon>Analgoidea</taxon>
        <taxon>Pyroglyphidae</taxon>
        <taxon>Pyroglyphinae</taxon>
        <taxon>Euroglyphus</taxon>
    </lineage>
</organism>
<sequence>MLAYLKAFILLSLHLPLLVMVIINPIVGHHSCLWSL</sequence>
<evidence type="ECO:0000256" key="1">
    <source>
        <dbReference type="SAM" id="Phobius"/>
    </source>
</evidence>
<accession>A0A1Y3BH52</accession>
<keyword evidence="3" id="KW-1185">Reference proteome</keyword>
<evidence type="ECO:0000313" key="3">
    <source>
        <dbReference type="Proteomes" id="UP000194236"/>
    </source>
</evidence>
<dbReference type="EMBL" id="MUJZ01027645">
    <property type="protein sequence ID" value="OTF78495.1"/>
    <property type="molecule type" value="Genomic_DNA"/>
</dbReference>
<proteinExistence type="predicted"/>
<dbReference type="Proteomes" id="UP000194236">
    <property type="component" value="Unassembled WGS sequence"/>
</dbReference>